<evidence type="ECO:0000313" key="4">
    <source>
        <dbReference type="Proteomes" id="UP000437736"/>
    </source>
</evidence>
<dbReference type="EMBL" id="WJHE01000300">
    <property type="protein sequence ID" value="MST32460.1"/>
    <property type="molecule type" value="Genomic_DNA"/>
</dbReference>
<dbReference type="PANTHER" id="PTHR33434">
    <property type="entry name" value="DEGV DOMAIN-CONTAINING PROTEIN DR_1986-RELATED"/>
    <property type="match status" value="1"/>
</dbReference>
<sequence>MPATGAVRSGSSPARRRDPTTAAVRENPVRGAPRPARPAPRRRRSPAPGTPRSADRPPRRCHQQVGAEVRYDTARTRGTMTAIRVVTDSACDLPDTLLTELGVGLVPLHIRFGAEELVDRTELSTKEFWARTAAAAALPETSAPSPGAFHQAFERMAAEGATGVVCVNLSSRLSATIEAARQAANEVAPGLPVRVVDSRSVTMGEGLVVVEAAERAASGGSLDEVAAAAEASVSHLKVYGVIDTLDNLRRGGRIGGAAALLGSMLAIKPVIEVRDGVVEQESKQRTRARSLRYLADKVRAAGPLRRFAVFGADAADFDAFLGLLADVPSASARLVGDIGPVIGTHAGPGAVGVAWLPA</sequence>
<dbReference type="SUPFAM" id="SSF82549">
    <property type="entry name" value="DAK1/DegV-like"/>
    <property type="match status" value="1"/>
</dbReference>
<feature type="region of interest" description="Disordered" evidence="2">
    <location>
        <begin position="1"/>
        <end position="73"/>
    </location>
</feature>
<accession>A0ABW9QRI6</accession>
<dbReference type="PANTHER" id="PTHR33434:SF2">
    <property type="entry name" value="FATTY ACID-BINDING PROTEIN TM_1468"/>
    <property type="match status" value="1"/>
</dbReference>
<dbReference type="PROSITE" id="PS51482">
    <property type="entry name" value="DEGV"/>
    <property type="match status" value="1"/>
</dbReference>
<keyword evidence="1" id="KW-0446">Lipid-binding</keyword>
<dbReference type="Gene3D" id="3.40.50.10170">
    <property type="match status" value="1"/>
</dbReference>
<keyword evidence="4" id="KW-1185">Reference proteome</keyword>
<dbReference type="InterPro" id="IPR050270">
    <property type="entry name" value="DegV_domain_contain"/>
</dbReference>
<dbReference type="InterPro" id="IPR003797">
    <property type="entry name" value="DegV"/>
</dbReference>
<reference evidence="3 4" key="1">
    <citation type="submission" date="2019-11" db="EMBL/GenBank/DDBJ databases">
        <title>Acidiferrimicrobium australis gen. nov., sp. nov., an acidophilic and obligately heterotrophic, member of the Actinobacteria that catalyses dissimilatory oxido- reduction of iron isolated from metal-rich acidic water in Chile.</title>
        <authorList>
            <person name="Gonzalez D."/>
            <person name="Huber K."/>
            <person name="Hedrich S."/>
            <person name="Rojas-Villalobos C."/>
            <person name="Quatrini R."/>
            <person name="Dinamarca M.A."/>
            <person name="Schwarz A."/>
            <person name="Canales C."/>
            <person name="Nancucheo I."/>
        </authorList>
    </citation>
    <scope>NUCLEOTIDE SEQUENCE [LARGE SCALE GENOMIC DNA]</scope>
    <source>
        <strain evidence="3 4">USS-CCA1</strain>
    </source>
</reference>
<dbReference type="Pfam" id="PF02645">
    <property type="entry name" value="DegV"/>
    <property type="match status" value="1"/>
</dbReference>
<dbReference type="InterPro" id="IPR043168">
    <property type="entry name" value="DegV_C"/>
</dbReference>
<gene>
    <name evidence="3" type="ORF">GHK86_06965</name>
</gene>
<evidence type="ECO:0000313" key="3">
    <source>
        <dbReference type="EMBL" id="MST32460.1"/>
    </source>
</evidence>
<proteinExistence type="predicted"/>
<evidence type="ECO:0000256" key="2">
    <source>
        <dbReference type="SAM" id="MobiDB-lite"/>
    </source>
</evidence>
<dbReference type="Gene3D" id="3.30.1180.10">
    <property type="match status" value="1"/>
</dbReference>
<organism evidence="3 4">
    <name type="scientific">Acidiferrimicrobium australe</name>
    <dbReference type="NCBI Taxonomy" id="2664430"/>
    <lineage>
        <taxon>Bacteria</taxon>
        <taxon>Bacillati</taxon>
        <taxon>Actinomycetota</taxon>
        <taxon>Acidimicrobiia</taxon>
        <taxon>Acidimicrobiales</taxon>
        <taxon>Acidimicrobiaceae</taxon>
        <taxon>Acidiferrimicrobium</taxon>
    </lineage>
</organism>
<name>A0ABW9QRI6_9ACTN</name>
<evidence type="ECO:0000256" key="1">
    <source>
        <dbReference type="ARBA" id="ARBA00023121"/>
    </source>
</evidence>
<protein>
    <submittedName>
        <fullName evidence="3">DegV family EDD domain-containing protein</fullName>
    </submittedName>
</protein>
<dbReference type="Proteomes" id="UP000437736">
    <property type="component" value="Unassembled WGS sequence"/>
</dbReference>
<comment type="caution">
    <text evidence="3">The sequence shown here is derived from an EMBL/GenBank/DDBJ whole genome shotgun (WGS) entry which is preliminary data.</text>
</comment>
<dbReference type="NCBIfam" id="TIGR00762">
    <property type="entry name" value="DegV"/>
    <property type="match status" value="1"/>
</dbReference>